<gene>
    <name evidence="8" type="ORF">OD750_002730</name>
</gene>
<dbReference type="PIRSF" id="PIRSF000429">
    <property type="entry name" value="Ac-CoA_Ac_transf"/>
    <property type="match status" value="1"/>
</dbReference>
<comment type="similarity">
    <text evidence="1 5">Belongs to the thiolase-like superfamily. Thiolase family.</text>
</comment>
<dbReference type="InterPro" id="IPR020617">
    <property type="entry name" value="Thiolase_C"/>
</dbReference>
<dbReference type="EC" id="2.3.1.16" evidence="8"/>
<dbReference type="Gene3D" id="3.40.47.10">
    <property type="match status" value="1"/>
</dbReference>
<evidence type="ECO:0000256" key="1">
    <source>
        <dbReference type="ARBA" id="ARBA00010982"/>
    </source>
</evidence>
<organism evidence="8 9">
    <name type="scientific">Tahibacter soli</name>
    <dbReference type="NCBI Taxonomy" id="2983605"/>
    <lineage>
        <taxon>Bacteria</taxon>
        <taxon>Pseudomonadati</taxon>
        <taxon>Pseudomonadota</taxon>
        <taxon>Gammaproteobacteria</taxon>
        <taxon>Lysobacterales</taxon>
        <taxon>Rhodanobacteraceae</taxon>
        <taxon>Tahibacter</taxon>
    </lineage>
</organism>
<dbReference type="Proteomes" id="UP001139971">
    <property type="component" value="Unassembled WGS sequence"/>
</dbReference>
<protein>
    <submittedName>
        <fullName evidence="8">Acetyl-CoA C-acyltransferase</fullName>
        <ecNumber evidence="8">2.3.1.16</ecNumber>
    </submittedName>
</protein>
<dbReference type="InterPro" id="IPR020616">
    <property type="entry name" value="Thiolase_N"/>
</dbReference>
<reference evidence="8" key="1">
    <citation type="submission" date="2023-02" db="EMBL/GenBank/DDBJ databases">
        <title>Tahibacter soli sp. nov. isolated from soil.</title>
        <authorList>
            <person name="Baek J.H."/>
            <person name="Lee J.K."/>
            <person name="Choi D.G."/>
            <person name="Jeon C.O."/>
        </authorList>
    </citation>
    <scope>NUCLEOTIDE SEQUENCE</scope>
    <source>
        <strain evidence="8">BL</strain>
    </source>
</reference>
<evidence type="ECO:0000256" key="5">
    <source>
        <dbReference type="RuleBase" id="RU003557"/>
    </source>
</evidence>
<dbReference type="InterPro" id="IPR050521">
    <property type="entry name" value="3-ketoacyl-CoA_Thiolase"/>
</dbReference>
<dbReference type="NCBIfam" id="TIGR01930">
    <property type="entry name" value="AcCoA-C-Actrans"/>
    <property type="match status" value="1"/>
</dbReference>
<name>A0A9X4BGS4_9GAMM</name>
<feature type="active site" description="Proton acceptor" evidence="4">
    <location>
        <position position="415"/>
    </location>
</feature>
<dbReference type="Pfam" id="PF02803">
    <property type="entry name" value="Thiolase_C"/>
    <property type="match status" value="1"/>
</dbReference>
<keyword evidence="2 5" id="KW-0808">Transferase</keyword>
<dbReference type="Pfam" id="PF00108">
    <property type="entry name" value="Thiolase_N"/>
    <property type="match status" value="1"/>
</dbReference>
<feature type="domain" description="Thiolase C-terminal" evidence="7">
    <location>
        <begin position="288"/>
        <end position="427"/>
    </location>
</feature>
<dbReference type="PANTHER" id="PTHR42689">
    <property type="entry name" value="ACETYL-COA ACYLTRANSFERASE FADA2 (3-KETOACYL-COA THIOLASE) (BETA-KETOTHIOLASE)-RELATED"/>
    <property type="match status" value="1"/>
</dbReference>
<evidence type="ECO:0000313" key="9">
    <source>
        <dbReference type="Proteomes" id="UP001139971"/>
    </source>
</evidence>
<dbReference type="GO" id="GO:0005829">
    <property type="term" value="C:cytosol"/>
    <property type="evidence" value="ECO:0007669"/>
    <property type="project" value="TreeGrafter"/>
</dbReference>
<dbReference type="InterPro" id="IPR016039">
    <property type="entry name" value="Thiolase-like"/>
</dbReference>
<dbReference type="AlphaFoldDB" id="A0A9X4BGS4"/>
<dbReference type="InterPro" id="IPR002155">
    <property type="entry name" value="Thiolase"/>
</dbReference>
<evidence type="ECO:0000259" key="7">
    <source>
        <dbReference type="Pfam" id="PF02803"/>
    </source>
</evidence>
<evidence type="ECO:0000256" key="3">
    <source>
        <dbReference type="ARBA" id="ARBA00023315"/>
    </source>
</evidence>
<dbReference type="GO" id="GO:0003988">
    <property type="term" value="F:acetyl-CoA C-acyltransferase activity"/>
    <property type="evidence" value="ECO:0007669"/>
    <property type="project" value="UniProtKB-EC"/>
</dbReference>
<feature type="active site" description="Acyl-thioester intermediate" evidence="4">
    <location>
        <position position="92"/>
    </location>
</feature>
<comment type="caution">
    <text evidence="8">The sequence shown here is derived from an EMBL/GenBank/DDBJ whole genome shotgun (WGS) entry which is preliminary data.</text>
</comment>
<sequence length="429" mass="45504">MSTNAIRSDIWLAAGVRTPFAKVDGALAAHDAIGLSAPVVRTMCEQLREGTPDFAVWGCVAPNLTWSNLAREVLIEAGLPATIASYTTIMACATSMIGAIQAAGMIDGGARSLALVGGVESMSHIQLGLGLSLSDWVRGFQKARSLGEKLSHVTELKLKDVQLYVPSVTNRTTGMSMGEHTEITAKQWAIPRDAQDRLALDSHQRAIAAWDGGFFDDLVIALGDVRRDGIPRKETSLEKLARLPPAFDRTSGQGTLSAGNSSPLTDGAAAVWVGSKNGVDRLPSTVPRVKLVDWEIAAVDFRVEGLLMAPAFAIPRLLARHDLAYADVALWEIHEAFSAQVLFHVKALEDDAFLRERAGIANPEFGAFPRERINPNGGSVALGHPFGATGARILSQAVKELAARPTGSYAIVSICTDGGQGGVVLLQAA</sequence>
<dbReference type="SUPFAM" id="SSF53901">
    <property type="entry name" value="Thiolase-like"/>
    <property type="match status" value="2"/>
</dbReference>
<dbReference type="EMBL" id="JAOVZO020000003">
    <property type="protein sequence ID" value="MDC8011458.1"/>
    <property type="molecule type" value="Genomic_DNA"/>
</dbReference>
<feature type="active site" description="Proton acceptor" evidence="4">
    <location>
        <position position="384"/>
    </location>
</feature>
<dbReference type="PROSITE" id="PS00737">
    <property type="entry name" value="THIOLASE_2"/>
    <property type="match status" value="1"/>
</dbReference>
<keyword evidence="9" id="KW-1185">Reference proteome</keyword>
<evidence type="ECO:0000313" key="8">
    <source>
        <dbReference type="EMBL" id="MDC8011458.1"/>
    </source>
</evidence>
<keyword evidence="3 5" id="KW-0012">Acyltransferase</keyword>
<dbReference type="InterPro" id="IPR020613">
    <property type="entry name" value="Thiolase_CS"/>
</dbReference>
<proteinExistence type="inferred from homology"/>
<feature type="domain" description="Thiolase N-terminal" evidence="6">
    <location>
        <begin position="13"/>
        <end position="274"/>
    </location>
</feature>
<dbReference type="CDD" id="cd00751">
    <property type="entry name" value="thiolase"/>
    <property type="match status" value="1"/>
</dbReference>
<accession>A0A9X4BGS4</accession>
<evidence type="ECO:0000256" key="2">
    <source>
        <dbReference type="ARBA" id="ARBA00022679"/>
    </source>
</evidence>
<evidence type="ECO:0000256" key="4">
    <source>
        <dbReference type="PIRSR" id="PIRSR000429-1"/>
    </source>
</evidence>
<evidence type="ECO:0000259" key="6">
    <source>
        <dbReference type="Pfam" id="PF00108"/>
    </source>
</evidence>
<dbReference type="RefSeq" id="WP_263545879.1">
    <property type="nucleotide sequence ID" value="NZ_JAOVZO020000003.1"/>
</dbReference>
<dbReference type="PANTHER" id="PTHR42689:SF1">
    <property type="entry name" value="ACETYL-COA ACYLTRANSFERASE FADA2 (3-KETOACYL-COA THIOLASE) (BETA-KETOTHIOLASE)-RELATED"/>
    <property type="match status" value="1"/>
</dbReference>